<gene>
    <name evidence="3" type="ORF">NP493_591g00012</name>
</gene>
<dbReference type="EMBL" id="JAODUO010000590">
    <property type="protein sequence ID" value="KAK2177560.1"/>
    <property type="molecule type" value="Genomic_DNA"/>
</dbReference>
<proteinExistence type="predicted"/>
<dbReference type="AlphaFoldDB" id="A0AAD9KUH5"/>
<feature type="compositionally biased region" description="Polar residues" evidence="1">
    <location>
        <begin position="133"/>
        <end position="145"/>
    </location>
</feature>
<feature type="signal peptide" evidence="2">
    <location>
        <begin position="1"/>
        <end position="23"/>
    </location>
</feature>
<organism evidence="3 4">
    <name type="scientific">Ridgeia piscesae</name>
    <name type="common">Tubeworm</name>
    <dbReference type="NCBI Taxonomy" id="27915"/>
    <lineage>
        <taxon>Eukaryota</taxon>
        <taxon>Metazoa</taxon>
        <taxon>Spiralia</taxon>
        <taxon>Lophotrochozoa</taxon>
        <taxon>Annelida</taxon>
        <taxon>Polychaeta</taxon>
        <taxon>Sedentaria</taxon>
        <taxon>Canalipalpata</taxon>
        <taxon>Sabellida</taxon>
        <taxon>Siboglinidae</taxon>
        <taxon>Ridgeia</taxon>
    </lineage>
</organism>
<accession>A0AAD9KUH5</accession>
<dbReference type="Proteomes" id="UP001209878">
    <property type="component" value="Unassembled WGS sequence"/>
</dbReference>
<reference evidence="3" key="1">
    <citation type="journal article" date="2023" name="Mol. Biol. Evol.">
        <title>Third-Generation Sequencing Reveals the Adaptive Role of the Epigenome in Three Deep-Sea Polychaetes.</title>
        <authorList>
            <person name="Perez M."/>
            <person name="Aroh O."/>
            <person name="Sun Y."/>
            <person name="Lan Y."/>
            <person name="Juniper S.K."/>
            <person name="Young C.R."/>
            <person name="Angers B."/>
            <person name="Qian P.Y."/>
        </authorList>
    </citation>
    <scope>NUCLEOTIDE SEQUENCE</scope>
    <source>
        <strain evidence="3">R07B-5</strain>
    </source>
</reference>
<feature type="chain" id="PRO_5042088285" evidence="2">
    <location>
        <begin position="24"/>
        <end position="157"/>
    </location>
</feature>
<name>A0AAD9KUH5_RIDPI</name>
<keyword evidence="2" id="KW-0732">Signal</keyword>
<protein>
    <submittedName>
        <fullName evidence="3">Uncharacterized protein</fullName>
    </submittedName>
</protein>
<evidence type="ECO:0000256" key="2">
    <source>
        <dbReference type="SAM" id="SignalP"/>
    </source>
</evidence>
<evidence type="ECO:0000313" key="3">
    <source>
        <dbReference type="EMBL" id="KAK2177560.1"/>
    </source>
</evidence>
<evidence type="ECO:0000256" key="1">
    <source>
        <dbReference type="SAM" id="MobiDB-lite"/>
    </source>
</evidence>
<evidence type="ECO:0000313" key="4">
    <source>
        <dbReference type="Proteomes" id="UP001209878"/>
    </source>
</evidence>
<feature type="region of interest" description="Disordered" evidence="1">
    <location>
        <begin position="48"/>
        <end position="157"/>
    </location>
</feature>
<sequence>MATVSNFGVSLCLVFVLFTVVEGQNEDERAGYLDAWWFICQPMTAPVKPPPYEPRDDDNPLGAPPAYQDAVQMQPAQPSEPAQTHRQQQNQQSDCLRVYQPMTAPVKPPPYQPRDDDNPLGAPPAYQDAVQMQPAQPSEPAQTHRQQQNQQSNCLRV</sequence>
<keyword evidence="4" id="KW-1185">Reference proteome</keyword>
<feature type="compositionally biased region" description="Polar residues" evidence="1">
    <location>
        <begin position="74"/>
        <end position="94"/>
    </location>
</feature>
<comment type="caution">
    <text evidence="3">The sequence shown here is derived from an EMBL/GenBank/DDBJ whole genome shotgun (WGS) entry which is preliminary data.</text>
</comment>